<organism evidence="2">
    <name type="scientific">marine sediment metagenome</name>
    <dbReference type="NCBI Taxonomy" id="412755"/>
    <lineage>
        <taxon>unclassified sequences</taxon>
        <taxon>metagenomes</taxon>
        <taxon>ecological metagenomes</taxon>
    </lineage>
</organism>
<dbReference type="AlphaFoldDB" id="A0A0F9PWS4"/>
<feature type="non-terminal residue" evidence="2">
    <location>
        <position position="123"/>
    </location>
</feature>
<evidence type="ECO:0000313" key="2">
    <source>
        <dbReference type="EMBL" id="KKM97647.1"/>
    </source>
</evidence>
<proteinExistence type="predicted"/>
<feature type="region of interest" description="Disordered" evidence="1">
    <location>
        <begin position="1"/>
        <end position="28"/>
    </location>
</feature>
<evidence type="ECO:0000256" key="1">
    <source>
        <dbReference type="SAM" id="MobiDB-lite"/>
    </source>
</evidence>
<feature type="compositionally biased region" description="Low complexity" evidence="1">
    <location>
        <begin position="1"/>
        <end position="16"/>
    </location>
</feature>
<sequence length="123" mass="13067">MATLDGNNLGNIQNENQNKDSSLFNQPLPGSDSNNSILLDLFGVTRTISIDGIKSGTAAQLNTFIITIETLISGGQAGVTYVSSLSTFANKTVFVNSFNWNYVKGDPSKISYSLQLTEGVAVA</sequence>
<accession>A0A0F9PWS4</accession>
<protein>
    <submittedName>
        <fullName evidence="2">Uncharacterized protein</fullName>
    </submittedName>
</protein>
<comment type="caution">
    <text evidence="2">The sequence shown here is derived from an EMBL/GenBank/DDBJ whole genome shotgun (WGS) entry which is preliminary data.</text>
</comment>
<dbReference type="EMBL" id="LAZR01005723">
    <property type="protein sequence ID" value="KKM97647.1"/>
    <property type="molecule type" value="Genomic_DNA"/>
</dbReference>
<reference evidence="2" key="1">
    <citation type="journal article" date="2015" name="Nature">
        <title>Complex archaea that bridge the gap between prokaryotes and eukaryotes.</title>
        <authorList>
            <person name="Spang A."/>
            <person name="Saw J.H."/>
            <person name="Jorgensen S.L."/>
            <person name="Zaremba-Niedzwiedzka K."/>
            <person name="Martijn J."/>
            <person name="Lind A.E."/>
            <person name="van Eijk R."/>
            <person name="Schleper C."/>
            <person name="Guy L."/>
            <person name="Ettema T.J."/>
        </authorList>
    </citation>
    <scope>NUCLEOTIDE SEQUENCE</scope>
</reference>
<name>A0A0F9PWS4_9ZZZZ</name>
<gene>
    <name evidence="2" type="ORF">LCGC14_1166050</name>
</gene>